<name>A0ABR2H0A1_9EUKA</name>
<dbReference type="InterPro" id="IPR035398">
    <property type="entry name" value="Bac_rhamnosid_C"/>
</dbReference>
<gene>
    <name evidence="8" type="ORF">M9Y10_032263</name>
</gene>
<dbReference type="PIRSF" id="PIRSF010631">
    <property type="entry name" value="A-rhamnsds"/>
    <property type="match status" value="1"/>
</dbReference>
<feature type="domain" description="Alpha-L-rhamnosidase concanavalin-like" evidence="4">
    <location>
        <begin position="339"/>
        <end position="437"/>
    </location>
</feature>
<dbReference type="InterPro" id="IPR013737">
    <property type="entry name" value="Bac_rhamnosid_N"/>
</dbReference>
<comment type="caution">
    <text evidence="8">The sequence shown here is derived from an EMBL/GenBank/DDBJ whole genome shotgun (WGS) entry which is preliminary data.</text>
</comment>
<reference evidence="8 9" key="1">
    <citation type="submission" date="2024-04" db="EMBL/GenBank/DDBJ databases">
        <title>Tritrichomonas musculus Genome.</title>
        <authorList>
            <person name="Alves-Ferreira E."/>
            <person name="Grigg M."/>
            <person name="Lorenzi H."/>
            <person name="Galac M."/>
        </authorList>
    </citation>
    <scope>NUCLEOTIDE SEQUENCE [LARGE SCALE GENOMIC DNA]</scope>
    <source>
        <strain evidence="8 9">EAF2021</strain>
    </source>
</reference>
<dbReference type="SUPFAM" id="SSF48208">
    <property type="entry name" value="Six-hairpin glycosidases"/>
    <property type="match status" value="1"/>
</dbReference>
<dbReference type="Pfam" id="PF17390">
    <property type="entry name" value="Bac_rhamnosid_C"/>
    <property type="match status" value="1"/>
</dbReference>
<feature type="domain" description="Bacterial alpha-L-rhamnosidase N-terminal" evidence="5">
    <location>
        <begin position="147"/>
        <end position="329"/>
    </location>
</feature>
<comment type="catalytic activity">
    <reaction evidence="1">
        <text>Hydrolysis of terminal non-reducing alpha-L-rhamnose residues in alpha-L-rhamnosides.</text>
        <dbReference type="EC" id="3.2.1.40"/>
    </reaction>
</comment>
<dbReference type="Gene3D" id="2.60.40.10">
    <property type="entry name" value="Immunoglobulins"/>
    <property type="match status" value="1"/>
</dbReference>
<evidence type="ECO:0000259" key="5">
    <source>
        <dbReference type="Pfam" id="PF08531"/>
    </source>
</evidence>
<keyword evidence="3" id="KW-0378">Hydrolase</keyword>
<evidence type="ECO:0000259" key="7">
    <source>
        <dbReference type="Pfam" id="PF17390"/>
    </source>
</evidence>
<organism evidence="8 9">
    <name type="scientific">Tritrichomonas musculus</name>
    <dbReference type="NCBI Taxonomy" id="1915356"/>
    <lineage>
        <taxon>Eukaryota</taxon>
        <taxon>Metamonada</taxon>
        <taxon>Parabasalia</taxon>
        <taxon>Tritrichomonadida</taxon>
        <taxon>Tritrichomonadidae</taxon>
        <taxon>Tritrichomonas</taxon>
    </lineage>
</organism>
<dbReference type="InterPro" id="IPR012341">
    <property type="entry name" value="6hp_glycosidase-like_sf"/>
</dbReference>
<keyword evidence="9" id="KW-1185">Reference proteome</keyword>
<dbReference type="Pfam" id="PF25788">
    <property type="entry name" value="Ig_Rha78A_N"/>
    <property type="match status" value="1"/>
</dbReference>
<dbReference type="Pfam" id="PF08531">
    <property type="entry name" value="Bac_rhamnosid_N"/>
    <property type="match status" value="1"/>
</dbReference>
<dbReference type="Gene3D" id="1.50.10.10">
    <property type="match status" value="1"/>
</dbReference>
<dbReference type="Proteomes" id="UP001470230">
    <property type="component" value="Unassembled WGS sequence"/>
</dbReference>
<dbReference type="InterPro" id="IPR008902">
    <property type="entry name" value="Rhamnosid_concanavalin"/>
</dbReference>
<sequence>MCAKIIKMRLNGIENPIGYDTSSLSFSWVVEGTKSKFQKTARLVISTDSTCDVSKKDQLIHDSGESNISSIDYDPRLNINTILKPRTRYFWKVFVTTDLNEKIESPISFFETSKLNEPWTAKWICSEKVGNEVPPYIRKTFSIPATKQLKEARVYSTGLGIYEFYINGTKATNEFFLPSNNNYHLWIQYQTFDVTNLIRPNINTIGVILGDGWARCRNCFRGSKGDLKEKFRGVSVDNVVDHYELLFELHLLFEDGTTEIINSDKSWKCHKSDILMSTIYEGEYQDSNLVIKDWNLSECDEADWFDCNEIEEHRYDKLVPRYSLPVVVKEHIRPVEIIKTPKDETLIDMGQNMAGWIEMKIKASKGFEVLIEHCEILQEGCFYNGNIGDGIEQFRYISDGNERIVHPHFTYYGFRYIRLTQWEGPVNLEDFDGCVVYSDLEITGHLETGNSNVNKLFSNCLWSQKDNFFDVPTDCPQRSERLGWTGDAQIFCKTAMFNMNCYAFYRKYLKDLYLHQLRDEGIPPLWCPQLITLEDVMNSFETKGMIGWSDAATIIPWNVYVMNGKKQILQDQYDGMKQWVDVMKKHIKDGLWDLTYNQFCDWCALDGPNNMFNMHHVYGGTENTFICTTFYYYSLSLTAKAAKVLGKRRDFNKYDKLARETLKAIREEYFTSKGRCGVQTQTALSLSIVHDLPPNGMIKPSVENLRKLLIDRNYHICTGFIGTQILCKALTIGDNYDDAMSTFLQETYPGWLYPVKMGATTIWERWGALQPDGKVSPDGMNSFNHYCYGSICEWIYCDVCGLNPVEEFPGFKRVILRPHPSRQLKYAQATYESPMGRFECGWRITDRTVKYTFSIPFNVGAKLILLNLKKNEVISTSFDIKEERNDVVAELSHGEYEIVYKYKNSYSEIPNKYK</sequence>
<dbReference type="Pfam" id="PF05592">
    <property type="entry name" value="Bac_rhamnosid"/>
    <property type="match status" value="1"/>
</dbReference>
<evidence type="ECO:0000256" key="3">
    <source>
        <dbReference type="ARBA" id="ARBA00022801"/>
    </source>
</evidence>
<evidence type="ECO:0000313" key="9">
    <source>
        <dbReference type="Proteomes" id="UP001470230"/>
    </source>
</evidence>
<dbReference type="PANTHER" id="PTHR33307">
    <property type="entry name" value="ALPHA-RHAMNOSIDASE (EUROFUNG)"/>
    <property type="match status" value="1"/>
</dbReference>
<evidence type="ECO:0000313" key="8">
    <source>
        <dbReference type="EMBL" id="KAK8839328.1"/>
    </source>
</evidence>
<proteinExistence type="predicted"/>
<dbReference type="InterPro" id="IPR035396">
    <property type="entry name" value="Bac_rhamnosid6H"/>
</dbReference>
<dbReference type="InterPro" id="IPR016007">
    <property type="entry name" value="Alpha_rhamnosid"/>
</dbReference>
<dbReference type="Pfam" id="PF17389">
    <property type="entry name" value="Bac_rhamnosid6H"/>
    <property type="match status" value="1"/>
</dbReference>
<dbReference type="PANTHER" id="PTHR33307:SF6">
    <property type="entry name" value="ALPHA-RHAMNOSIDASE (EUROFUNG)-RELATED"/>
    <property type="match status" value="1"/>
</dbReference>
<dbReference type="Gene3D" id="2.60.120.260">
    <property type="entry name" value="Galactose-binding domain-like"/>
    <property type="match status" value="2"/>
</dbReference>
<evidence type="ECO:0000259" key="4">
    <source>
        <dbReference type="Pfam" id="PF05592"/>
    </source>
</evidence>
<dbReference type="InterPro" id="IPR013783">
    <property type="entry name" value="Ig-like_fold"/>
</dbReference>
<evidence type="ECO:0000256" key="1">
    <source>
        <dbReference type="ARBA" id="ARBA00001445"/>
    </source>
</evidence>
<dbReference type="InterPro" id="IPR008928">
    <property type="entry name" value="6-hairpin_glycosidase_sf"/>
</dbReference>
<accession>A0ABR2H0A1</accession>
<dbReference type="EC" id="3.2.1.40" evidence="2"/>
<evidence type="ECO:0000256" key="2">
    <source>
        <dbReference type="ARBA" id="ARBA00012652"/>
    </source>
</evidence>
<dbReference type="EMBL" id="JAPFFF010000052">
    <property type="protein sequence ID" value="KAK8839328.1"/>
    <property type="molecule type" value="Genomic_DNA"/>
</dbReference>
<dbReference type="Gene3D" id="2.60.420.10">
    <property type="entry name" value="Maltose phosphorylase, domain 3"/>
    <property type="match status" value="1"/>
</dbReference>
<evidence type="ECO:0000259" key="6">
    <source>
        <dbReference type="Pfam" id="PF17389"/>
    </source>
</evidence>
<feature type="domain" description="Alpha-L-rhamnosidase C-terminal" evidence="7">
    <location>
        <begin position="808"/>
        <end position="873"/>
    </location>
</feature>
<feature type="domain" description="Alpha-L-rhamnosidase six-hairpin glycosidase" evidence="6">
    <location>
        <begin position="443"/>
        <end position="797"/>
    </location>
</feature>
<protein>
    <recommendedName>
        <fullName evidence="2">alpha-L-rhamnosidase</fullName>
        <ecNumber evidence="2">3.2.1.40</ecNumber>
    </recommendedName>
</protein>